<name>A0ABV7HQA1_9GAMM</name>
<sequence length="156" mass="17728">MSRSPDDTSDAPPVDPSPNSGLSRQVRRLCADGYRLYDSGEYRLALRSFYQAWLIIPKPQTQYAEAGWVLTAIGDGYFRLKQYEPGAESLQSALCCPTAEQSPFVQLRLGQCLWELGRHAEARKCLFHAYQSQGETLFESEPPRYRKAIEDLLPHE</sequence>
<keyword evidence="3" id="KW-1185">Reference proteome</keyword>
<dbReference type="SUPFAM" id="SSF48452">
    <property type="entry name" value="TPR-like"/>
    <property type="match status" value="1"/>
</dbReference>
<dbReference type="EMBL" id="JBHRTL010000006">
    <property type="protein sequence ID" value="MFC3154899.1"/>
    <property type="molecule type" value="Genomic_DNA"/>
</dbReference>
<protein>
    <submittedName>
        <fullName evidence="2">Tol-pal system YbgF family protein</fullName>
    </submittedName>
</protein>
<proteinExistence type="predicted"/>
<evidence type="ECO:0000256" key="1">
    <source>
        <dbReference type="SAM" id="MobiDB-lite"/>
    </source>
</evidence>
<dbReference type="InterPro" id="IPR011990">
    <property type="entry name" value="TPR-like_helical_dom_sf"/>
</dbReference>
<evidence type="ECO:0000313" key="3">
    <source>
        <dbReference type="Proteomes" id="UP001595548"/>
    </source>
</evidence>
<dbReference type="Gene3D" id="1.25.40.10">
    <property type="entry name" value="Tetratricopeptide repeat domain"/>
    <property type="match status" value="1"/>
</dbReference>
<feature type="region of interest" description="Disordered" evidence="1">
    <location>
        <begin position="1"/>
        <end position="23"/>
    </location>
</feature>
<dbReference type="Proteomes" id="UP001595548">
    <property type="component" value="Unassembled WGS sequence"/>
</dbReference>
<comment type="caution">
    <text evidence="2">The sequence shown here is derived from an EMBL/GenBank/DDBJ whole genome shotgun (WGS) entry which is preliminary data.</text>
</comment>
<gene>
    <name evidence="2" type="ORF">ACFOEB_06750</name>
</gene>
<reference evidence="3" key="1">
    <citation type="journal article" date="2019" name="Int. J. Syst. Evol. Microbiol.">
        <title>The Global Catalogue of Microorganisms (GCM) 10K type strain sequencing project: providing services to taxonomists for standard genome sequencing and annotation.</title>
        <authorList>
            <consortium name="The Broad Institute Genomics Platform"/>
            <consortium name="The Broad Institute Genome Sequencing Center for Infectious Disease"/>
            <person name="Wu L."/>
            <person name="Ma J."/>
        </authorList>
    </citation>
    <scope>NUCLEOTIDE SEQUENCE [LARGE SCALE GENOMIC DNA]</scope>
    <source>
        <strain evidence="3">KCTC 52141</strain>
    </source>
</reference>
<dbReference type="RefSeq" id="WP_339615056.1">
    <property type="nucleotide sequence ID" value="NZ_AP031500.1"/>
</dbReference>
<organism evidence="2 3">
    <name type="scientific">Gilvimarinus japonicus</name>
    <dbReference type="NCBI Taxonomy" id="1796469"/>
    <lineage>
        <taxon>Bacteria</taxon>
        <taxon>Pseudomonadati</taxon>
        <taxon>Pseudomonadota</taxon>
        <taxon>Gammaproteobacteria</taxon>
        <taxon>Cellvibrionales</taxon>
        <taxon>Cellvibrionaceae</taxon>
        <taxon>Gilvimarinus</taxon>
    </lineage>
</organism>
<accession>A0ABV7HQA1</accession>
<evidence type="ECO:0000313" key="2">
    <source>
        <dbReference type="EMBL" id="MFC3154899.1"/>
    </source>
</evidence>